<dbReference type="SUPFAM" id="SSF51351">
    <property type="entry name" value="Triosephosphate isomerase (TIM)"/>
    <property type="match status" value="1"/>
</dbReference>
<dbReference type="PANTHER" id="PTHR21139">
    <property type="entry name" value="TRIOSEPHOSPHATE ISOMERASE"/>
    <property type="match status" value="1"/>
</dbReference>
<dbReference type="PROSITE" id="PS51440">
    <property type="entry name" value="TIM_2"/>
    <property type="match status" value="1"/>
</dbReference>
<name>A0A8T2SC09_CERRI</name>
<dbReference type="Proteomes" id="UP000825935">
    <property type="component" value="Chromosome 21"/>
</dbReference>
<dbReference type="GO" id="GO:0004807">
    <property type="term" value="F:triose-phosphate isomerase activity"/>
    <property type="evidence" value="ECO:0007669"/>
    <property type="project" value="InterPro"/>
</dbReference>
<evidence type="ECO:0000256" key="2">
    <source>
        <dbReference type="ARBA" id="ARBA00011738"/>
    </source>
</evidence>
<dbReference type="Gene3D" id="3.20.20.70">
    <property type="entry name" value="Aldolase class I"/>
    <property type="match status" value="1"/>
</dbReference>
<evidence type="ECO:0000256" key="4">
    <source>
        <dbReference type="ARBA" id="ARBA00024331"/>
    </source>
</evidence>
<dbReference type="CDD" id="cd00311">
    <property type="entry name" value="TIM"/>
    <property type="match status" value="1"/>
</dbReference>
<dbReference type="InterPro" id="IPR000652">
    <property type="entry name" value="Triosephosphate_isomerase"/>
</dbReference>
<comment type="pathway">
    <text evidence="4">Carbohydrate biosynthesis.</text>
</comment>
<evidence type="ECO:0000313" key="5">
    <source>
        <dbReference type="EMBL" id="KAH7315133.1"/>
    </source>
</evidence>
<organism evidence="5 6">
    <name type="scientific">Ceratopteris richardii</name>
    <name type="common">Triangle waterfern</name>
    <dbReference type="NCBI Taxonomy" id="49495"/>
    <lineage>
        <taxon>Eukaryota</taxon>
        <taxon>Viridiplantae</taxon>
        <taxon>Streptophyta</taxon>
        <taxon>Embryophyta</taxon>
        <taxon>Tracheophyta</taxon>
        <taxon>Polypodiopsida</taxon>
        <taxon>Polypodiidae</taxon>
        <taxon>Polypodiales</taxon>
        <taxon>Pteridineae</taxon>
        <taxon>Pteridaceae</taxon>
        <taxon>Parkerioideae</taxon>
        <taxon>Ceratopteris</taxon>
    </lineage>
</organism>
<dbReference type="GO" id="GO:0019563">
    <property type="term" value="P:glycerol catabolic process"/>
    <property type="evidence" value="ECO:0007669"/>
    <property type="project" value="TreeGrafter"/>
</dbReference>
<comment type="similarity">
    <text evidence="1">Belongs to the triosephosphate isomerase family.</text>
</comment>
<gene>
    <name evidence="5" type="ORF">KP509_21G035900</name>
</gene>
<dbReference type="OMA" id="MIKDCKS"/>
<dbReference type="InterPro" id="IPR013785">
    <property type="entry name" value="Aldolase_TIM"/>
</dbReference>
<proteinExistence type="inferred from homology"/>
<evidence type="ECO:0000256" key="3">
    <source>
        <dbReference type="ARBA" id="ARBA00023235"/>
    </source>
</evidence>
<accession>A0A8T2SC09</accession>
<comment type="subunit">
    <text evidence="2">Homodimer.</text>
</comment>
<comment type="caution">
    <text evidence="5">The sequence shown here is derived from an EMBL/GenBank/DDBJ whole genome shotgun (WGS) entry which is preliminary data.</text>
</comment>
<dbReference type="Pfam" id="PF00121">
    <property type="entry name" value="TIM"/>
    <property type="match status" value="1"/>
</dbReference>
<dbReference type="PANTHER" id="PTHR21139:SF2">
    <property type="entry name" value="TRIOSEPHOSPHATE ISOMERASE"/>
    <property type="match status" value="1"/>
</dbReference>
<dbReference type="OrthoDB" id="1676425at2759"/>
<evidence type="ECO:0000313" key="6">
    <source>
        <dbReference type="Proteomes" id="UP000825935"/>
    </source>
</evidence>
<keyword evidence="6" id="KW-1185">Reference proteome</keyword>
<dbReference type="GO" id="GO:0006094">
    <property type="term" value="P:gluconeogenesis"/>
    <property type="evidence" value="ECO:0007669"/>
    <property type="project" value="TreeGrafter"/>
</dbReference>
<dbReference type="GO" id="GO:0006096">
    <property type="term" value="P:glycolytic process"/>
    <property type="evidence" value="ECO:0007669"/>
    <property type="project" value="TreeGrafter"/>
</dbReference>
<keyword evidence="3" id="KW-0413">Isomerase</keyword>
<dbReference type="AlphaFoldDB" id="A0A8T2SC09"/>
<dbReference type="GO" id="GO:0005829">
    <property type="term" value="C:cytosol"/>
    <property type="evidence" value="ECO:0007669"/>
    <property type="project" value="TreeGrafter"/>
</dbReference>
<protein>
    <recommendedName>
        <fullName evidence="7">Triosephosphate isomerase</fullName>
    </recommendedName>
</protein>
<dbReference type="InterPro" id="IPR035990">
    <property type="entry name" value="TIM_sf"/>
</dbReference>
<evidence type="ECO:0000256" key="1">
    <source>
        <dbReference type="ARBA" id="ARBA00007422"/>
    </source>
</evidence>
<reference evidence="5" key="1">
    <citation type="submission" date="2021-08" db="EMBL/GenBank/DDBJ databases">
        <title>WGS assembly of Ceratopteris richardii.</title>
        <authorList>
            <person name="Marchant D.B."/>
            <person name="Chen G."/>
            <person name="Jenkins J."/>
            <person name="Shu S."/>
            <person name="Leebens-Mack J."/>
            <person name="Grimwood J."/>
            <person name="Schmutz J."/>
            <person name="Soltis P."/>
            <person name="Soltis D."/>
            <person name="Chen Z.-H."/>
        </authorList>
    </citation>
    <scope>NUCLEOTIDE SEQUENCE</scope>
    <source>
        <strain evidence="5">Whitten #5841</strain>
        <tissue evidence="5">Leaf</tissue>
    </source>
</reference>
<dbReference type="GO" id="GO:0046166">
    <property type="term" value="P:glyceraldehyde-3-phosphate biosynthetic process"/>
    <property type="evidence" value="ECO:0007669"/>
    <property type="project" value="TreeGrafter"/>
</dbReference>
<dbReference type="EMBL" id="CM035426">
    <property type="protein sequence ID" value="KAH7315133.1"/>
    <property type="molecule type" value="Genomic_DNA"/>
</dbReference>
<sequence>MVLYEQNLNVVGCVGEKLEEREAGKTFDVCFEQLKAFVDVVPSWDNIVIAFEPMWAIGTGKVATPQQAQEVHAAIRDWMAKNVTPEVAKKVRIIYGGSLNGANYAELAKQEDIDGFLIGRASLKGAEFATVCNSVTAKKAVV</sequence>
<evidence type="ECO:0008006" key="7">
    <source>
        <dbReference type="Google" id="ProtNLM"/>
    </source>
</evidence>
<dbReference type="NCBIfam" id="TIGR00419">
    <property type="entry name" value="tim"/>
    <property type="match status" value="1"/>
</dbReference>